<proteinExistence type="predicted"/>
<comment type="caution">
    <text evidence="1">The sequence shown here is derived from an EMBL/GenBank/DDBJ whole genome shotgun (WGS) entry which is preliminary data.</text>
</comment>
<gene>
    <name evidence="1" type="ORF">ACRB68_17090</name>
</gene>
<evidence type="ECO:0000313" key="1">
    <source>
        <dbReference type="EMBL" id="MQY03664.1"/>
    </source>
</evidence>
<sequence>MKRLLVATGALALVVLAVLGYRAMTRPVHEYQPPGRLVTYTVGGIDHRSIDVDRDGTVHNGAVTLRLPPPELAALRHDLDRIGTWCRPPAEPSHPDEMYYSLTYRGKLGSCRSVPGDWKPAVDRLDRLMRRSAEIKPRS</sequence>
<accession>A0A7K0BSL0</accession>
<reference evidence="1 2" key="1">
    <citation type="submission" date="2019-10" db="EMBL/GenBank/DDBJ databases">
        <title>Actinomadura rubteroloni sp. nov. and Actinomadura macrotermitis sp. nov., isolated from the gut of fungus growing-termite Macrotermes natalensis.</title>
        <authorList>
            <person name="Benndorf R."/>
            <person name="Martin K."/>
            <person name="Kuefner M."/>
            <person name="De Beer W."/>
            <person name="Kaster A.-K."/>
            <person name="Vollmers J."/>
            <person name="Poulsen M."/>
            <person name="Beemelmanns C."/>
        </authorList>
    </citation>
    <scope>NUCLEOTIDE SEQUENCE [LARGE SCALE GENOMIC DNA]</scope>
    <source>
        <strain evidence="1 2">RB68</strain>
    </source>
</reference>
<organism evidence="1 2">
    <name type="scientific">Actinomadura macrotermitis</name>
    <dbReference type="NCBI Taxonomy" id="2585200"/>
    <lineage>
        <taxon>Bacteria</taxon>
        <taxon>Bacillati</taxon>
        <taxon>Actinomycetota</taxon>
        <taxon>Actinomycetes</taxon>
        <taxon>Streptosporangiales</taxon>
        <taxon>Thermomonosporaceae</taxon>
        <taxon>Actinomadura</taxon>
    </lineage>
</organism>
<name>A0A7K0BSL0_9ACTN</name>
<dbReference type="AlphaFoldDB" id="A0A7K0BSL0"/>
<dbReference type="Proteomes" id="UP000487268">
    <property type="component" value="Unassembled WGS sequence"/>
</dbReference>
<dbReference type="EMBL" id="WEGH01000001">
    <property type="protein sequence ID" value="MQY03664.1"/>
    <property type="molecule type" value="Genomic_DNA"/>
</dbReference>
<dbReference type="RefSeq" id="WP_153531538.1">
    <property type="nucleotide sequence ID" value="NZ_WEGH01000001.1"/>
</dbReference>
<evidence type="ECO:0000313" key="2">
    <source>
        <dbReference type="Proteomes" id="UP000487268"/>
    </source>
</evidence>
<protein>
    <submittedName>
        <fullName evidence="1">Uncharacterized protein</fullName>
    </submittedName>
</protein>
<keyword evidence="2" id="KW-1185">Reference proteome</keyword>